<gene>
    <name evidence="3" type="ORF">H2Z84_14805</name>
</gene>
<dbReference type="PANTHER" id="PTHR43194:SF2">
    <property type="entry name" value="PEROXISOMAL MEMBRANE PROTEIN LPX1"/>
    <property type="match status" value="1"/>
</dbReference>
<evidence type="ECO:0000313" key="4">
    <source>
        <dbReference type="Proteomes" id="UP000545606"/>
    </source>
</evidence>
<dbReference type="Gene3D" id="3.40.50.1820">
    <property type="entry name" value="alpha/beta hydrolase"/>
    <property type="match status" value="1"/>
</dbReference>
<name>A0A838YAX3_9NEIS</name>
<dbReference type="SUPFAM" id="SSF53474">
    <property type="entry name" value="alpha/beta-Hydrolases"/>
    <property type="match status" value="1"/>
</dbReference>
<dbReference type="Proteomes" id="UP000545606">
    <property type="component" value="Unassembled WGS sequence"/>
</dbReference>
<sequence length="309" mass="34494">MHTITDDGTRLFISRIGDRDAPPLILSHGTFSNQRSCTPLARHLAARGWQCWLFDWRGHGSSAMPRHPYNFETIAGQDVVAILRAVEEECGAQRPFWLGHSGGGLIASLWLARQGADCKRLAGLLLLAAQASSTDRPWWPQWQIRLMSMLLPLRQQISPRWATVASEAESSLLLRQWCRWNLRGKIHSADGFDYLAALGQQTLPVLALAGGADRFISPGDGCRQLLASFASQDQRFVLCDRDHGFLEDYSHDRLLLSKNAKTEIWPLLANWLEQRAALSRAPEPPTQQGHAGEHFSRPGSQLLTNFDSG</sequence>
<accession>A0A838YAX3</accession>
<organism evidence="3 4">
    <name type="scientific">Aquitalea aquatica</name>
    <dbReference type="NCBI Taxonomy" id="3044273"/>
    <lineage>
        <taxon>Bacteria</taxon>
        <taxon>Pseudomonadati</taxon>
        <taxon>Pseudomonadota</taxon>
        <taxon>Betaproteobacteria</taxon>
        <taxon>Neisseriales</taxon>
        <taxon>Chromobacteriaceae</taxon>
        <taxon>Aquitalea</taxon>
    </lineage>
</organism>
<dbReference type="InterPro" id="IPR050228">
    <property type="entry name" value="Carboxylesterase_BioH"/>
</dbReference>
<feature type="region of interest" description="Disordered" evidence="1">
    <location>
        <begin position="278"/>
        <end position="309"/>
    </location>
</feature>
<dbReference type="EMBL" id="JACERN010000037">
    <property type="protein sequence ID" value="MBA4709647.1"/>
    <property type="molecule type" value="Genomic_DNA"/>
</dbReference>
<dbReference type="AlphaFoldDB" id="A0A838YAX3"/>
<dbReference type="InterPro" id="IPR022742">
    <property type="entry name" value="Hydrolase_4"/>
</dbReference>
<feature type="domain" description="Serine aminopeptidase S33" evidence="2">
    <location>
        <begin position="24"/>
        <end position="240"/>
    </location>
</feature>
<feature type="compositionally biased region" description="Polar residues" evidence="1">
    <location>
        <begin position="298"/>
        <end position="309"/>
    </location>
</feature>
<dbReference type="InterPro" id="IPR029058">
    <property type="entry name" value="AB_hydrolase_fold"/>
</dbReference>
<dbReference type="Pfam" id="PF12146">
    <property type="entry name" value="Hydrolase_4"/>
    <property type="match status" value="1"/>
</dbReference>
<evidence type="ECO:0000259" key="2">
    <source>
        <dbReference type="Pfam" id="PF12146"/>
    </source>
</evidence>
<keyword evidence="3" id="KW-0378">Hydrolase</keyword>
<keyword evidence="4" id="KW-1185">Reference proteome</keyword>
<proteinExistence type="predicted"/>
<evidence type="ECO:0000256" key="1">
    <source>
        <dbReference type="SAM" id="MobiDB-lite"/>
    </source>
</evidence>
<reference evidence="3 4" key="1">
    <citation type="submission" date="2020-07" db="EMBL/GenBank/DDBJ databases">
        <title>Draft genome sequence of violacein-producing bacteria and related species.</title>
        <authorList>
            <person name="Wilson H.S."/>
            <person name="De Leon M.E."/>
        </authorList>
    </citation>
    <scope>NUCLEOTIDE SEQUENCE [LARGE SCALE GENOMIC DNA]</scope>
    <source>
        <strain evidence="3 4">HSC-21Su07</strain>
    </source>
</reference>
<evidence type="ECO:0000313" key="3">
    <source>
        <dbReference type="EMBL" id="MBA4709647.1"/>
    </source>
</evidence>
<protein>
    <submittedName>
        <fullName evidence="3">Alpha/beta fold hydrolase</fullName>
    </submittedName>
</protein>
<dbReference type="RefSeq" id="WP_181836669.1">
    <property type="nucleotide sequence ID" value="NZ_JACERN010000037.1"/>
</dbReference>
<comment type="caution">
    <text evidence="3">The sequence shown here is derived from an EMBL/GenBank/DDBJ whole genome shotgun (WGS) entry which is preliminary data.</text>
</comment>
<dbReference type="PANTHER" id="PTHR43194">
    <property type="entry name" value="HYDROLASE ALPHA/BETA FOLD FAMILY"/>
    <property type="match status" value="1"/>
</dbReference>
<dbReference type="GO" id="GO:0016787">
    <property type="term" value="F:hydrolase activity"/>
    <property type="evidence" value="ECO:0007669"/>
    <property type="project" value="UniProtKB-KW"/>
</dbReference>